<dbReference type="EMBL" id="PFHR01000199">
    <property type="protein sequence ID" value="PIW96675.1"/>
    <property type="molecule type" value="Genomic_DNA"/>
</dbReference>
<dbReference type="InterPro" id="IPR011604">
    <property type="entry name" value="PDDEXK-like_dom_sf"/>
</dbReference>
<reference evidence="2" key="1">
    <citation type="submission" date="2017-09" db="EMBL/GenBank/DDBJ databases">
        <title>Depth-based differentiation of microbial function through sediment-hosted aquifers and enrichment of novel symbionts in the deep terrestrial subsurface.</title>
        <authorList>
            <person name="Probst A.J."/>
            <person name="Ladd B."/>
            <person name="Jarett J.K."/>
            <person name="Geller-Mcgrath D.E."/>
            <person name="Sieber C.M.K."/>
            <person name="Emerson J.B."/>
            <person name="Anantharaman K."/>
            <person name="Thomas B.C."/>
            <person name="Malmstrom R."/>
            <person name="Stieglmeier M."/>
            <person name="Klingl A."/>
            <person name="Woyke T."/>
            <person name="Ryan C.M."/>
            <person name="Banfield J.F."/>
        </authorList>
    </citation>
    <scope>NUCLEOTIDE SEQUENCE [LARGE SCALE GENOMIC DNA]</scope>
</reference>
<gene>
    <name evidence="1" type="primary">cas4</name>
    <name evidence="1" type="ORF">COZ82_03740</name>
</gene>
<evidence type="ECO:0000313" key="1">
    <source>
        <dbReference type="EMBL" id="PIW96675.1"/>
    </source>
</evidence>
<sequence length="178" mass="20970">MEPYIQISKINDFLYSPQSLYLHSVFESFSTETYHEEPQIVGKLNHANIDNGTYSTAKRYLQGLSVYSEKYNIGGKIDIYDTVHKSLCERKTLVKGIYDGLIYQLYAQMLCLQEMGHEVKSLEIQSLNNNKHYLIGRPTNLEIKKFEDVLERMRNYDPFQEDNNVFRCDLSIYRHLSY</sequence>
<protein>
    <submittedName>
        <fullName evidence="1">Type V CRISPR-associated protein Cas4</fullName>
    </submittedName>
</protein>
<proteinExistence type="predicted"/>
<dbReference type="Gene3D" id="3.90.320.10">
    <property type="match status" value="1"/>
</dbReference>
<organism evidence="1 2">
    <name type="scientific">Candidatus Kaiserbacteria bacterium CG_4_8_14_3_um_filter_38_9</name>
    <dbReference type="NCBI Taxonomy" id="1974599"/>
    <lineage>
        <taxon>Bacteria</taxon>
        <taxon>Candidatus Kaiseribacteriota</taxon>
    </lineage>
</organism>
<dbReference type="Proteomes" id="UP000230837">
    <property type="component" value="Unassembled WGS sequence"/>
</dbReference>
<comment type="caution">
    <text evidence="1">The sequence shown here is derived from an EMBL/GenBank/DDBJ whole genome shotgun (WGS) entry which is preliminary data.</text>
</comment>
<name>A0A2M7IN30_9BACT</name>
<dbReference type="NCBIfam" id="TIGR04328">
    <property type="entry name" value="cas4_PREFRAN"/>
    <property type="match status" value="1"/>
</dbReference>
<dbReference type="InterPro" id="IPR027616">
    <property type="entry name" value="Cas4_PREFRAN"/>
</dbReference>
<dbReference type="AlphaFoldDB" id="A0A2M7IN30"/>
<accession>A0A2M7IN30</accession>
<evidence type="ECO:0000313" key="2">
    <source>
        <dbReference type="Proteomes" id="UP000230837"/>
    </source>
</evidence>